<gene>
    <name evidence="2" type="ORF">EDD36DRAFT_481695</name>
</gene>
<accession>A0AAN6DRQ7</accession>
<evidence type="ECO:0000313" key="3">
    <source>
        <dbReference type="Proteomes" id="UP001203852"/>
    </source>
</evidence>
<name>A0AAN6DRQ7_9EURO</name>
<feature type="compositionally biased region" description="Pro residues" evidence="1">
    <location>
        <begin position="1"/>
        <end position="10"/>
    </location>
</feature>
<reference evidence="2" key="1">
    <citation type="journal article" date="2022" name="bioRxiv">
        <title>Deciphering the potential niche of two novel black yeast fungi from a biological soil crust based on their genomes, phenotypes, and melanin regulation.</title>
        <authorList>
            <consortium name="DOE Joint Genome Institute"/>
            <person name="Carr E.C."/>
            <person name="Barton Q."/>
            <person name="Grambo S."/>
            <person name="Sullivan M."/>
            <person name="Renfro C.M."/>
            <person name="Kuo A."/>
            <person name="Pangilinan J."/>
            <person name="Lipzen A."/>
            <person name="Keymanesh K."/>
            <person name="Savage E."/>
            <person name="Barry K."/>
            <person name="Grigoriev I.V."/>
            <person name="Riekhof W.R."/>
            <person name="Harris S.S."/>
        </authorList>
    </citation>
    <scope>NUCLEOTIDE SEQUENCE</scope>
    <source>
        <strain evidence="2">JF 03-4F</strain>
    </source>
</reference>
<keyword evidence="3" id="KW-1185">Reference proteome</keyword>
<proteinExistence type="predicted"/>
<sequence>MSVPSNPPPAAVVAMPSPDSTLSHSIISDTPGQVSMPQMDYSYLTWPAPAEYPPPDQPVSEENEVQPFPDFPNPANSLIIARTLLLDKLHLRAISHHPSSKSLPARPFESVLSRIVKTTGHIKEHEDLTRCRAAVPQIMQTGEALRSQRTAGNAAKLVSLRGEYPDTYHSKKDPEPKHFLKTKLKEYARWGISQALAWERELGWDIVKIANVDEILRGQSNRRQARRPPGPSQEDIVRALLMLRETYPSFYKSTALVAKKSKSQEKMAKCAKESTPHRSSLRGGQASSSVQLIKSKANTLIRRVVNKFRLHRPASRLSKRASSASLEAFFNSFSTLDLSRLSEPVDLDTASNTALDISSAEEGNVNQSQTTPASRSRSRSNTTEQEESKRHSFVIERGNDFCEEVFVTAPTSPLESMLSAESSPAIPRRRSSLSECLLQDSLTDSTSSISITSSLSTISSNFEIGASTEVTVSKPRSPPRVVSIKQRNRLQKRPSANKGAKVDREERKGKSQRGMNRELSSGMGLDVTFSFGHSLSKLSMAFLGKIDQLVLARRGH</sequence>
<comment type="caution">
    <text evidence="2">The sequence shown here is derived from an EMBL/GenBank/DDBJ whole genome shotgun (WGS) entry which is preliminary data.</text>
</comment>
<feature type="region of interest" description="Disordered" evidence="1">
    <location>
        <begin position="470"/>
        <end position="519"/>
    </location>
</feature>
<dbReference type="Proteomes" id="UP001203852">
    <property type="component" value="Unassembled WGS sequence"/>
</dbReference>
<feature type="region of interest" description="Disordered" evidence="1">
    <location>
        <begin position="356"/>
        <end position="392"/>
    </location>
</feature>
<evidence type="ECO:0000313" key="2">
    <source>
        <dbReference type="EMBL" id="KAI1610099.1"/>
    </source>
</evidence>
<feature type="compositionally biased region" description="Polar residues" evidence="1">
    <location>
        <begin position="364"/>
        <end position="383"/>
    </location>
</feature>
<feature type="compositionally biased region" description="Basic and acidic residues" evidence="1">
    <location>
        <begin position="500"/>
        <end position="509"/>
    </location>
</feature>
<protein>
    <submittedName>
        <fullName evidence="2">Uncharacterized protein</fullName>
    </submittedName>
</protein>
<feature type="region of interest" description="Disordered" evidence="1">
    <location>
        <begin position="270"/>
        <end position="289"/>
    </location>
</feature>
<organism evidence="2 3">
    <name type="scientific">Exophiala viscosa</name>
    <dbReference type="NCBI Taxonomy" id="2486360"/>
    <lineage>
        <taxon>Eukaryota</taxon>
        <taxon>Fungi</taxon>
        <taxon>Dikarya</taxon>
        <taxon>Ascomycota</taxon>
        <taxon>Pezizomycotina</taxon>
        <taxon>Eurotiomycetes</taxon>
        <taxon>Chaetothyriomycetidae</taxon>
        <taxon>Chaetothyriales</taxon>
        <taxon>Herpotrichiellaceae</taxon>
        <taxon>Exophiala</taxon>
    </lineage>
</organism>
<feature type="compositionally biased region" description="Polar residues" evidence="1">
    <location>
        <begin position="19"/>
        <end position="34"/>
    </location>
</feature>
<feature type="region of interest" description="Disordered" evidence="1">
    <location>
        <begin position="1"/>
        <end position="34"/>
    </location>
</feature>
<dbReference type="AlphaFoldDB" id="A0AAN6DRQ7"/>
<evidence type="ECO:0000256" key="1">
    <source>
        <dbReference type="SAM" id="MobiDB-lite"/>
    </source>
</evidence>
<dbReference type="EMBL" id="MU404359">
    <property type="protein sequence ID" value="KAI1610099.1"/>
    <property type="molecule type" value="Genomic_DNA"/>
</dbReference>